<dbReference type="EMBL" id="JACMSC010000002">
    <property type="protein sequence ID" value="KAG6534933.1"/>
    <property type="molecule type" value="Genomic_DNA"/>
</dbReference>
<reference evidence="2 3" key="1">
    <citation type="submission" date="2020-08" db="EMBL/GenBank/DDBJ databases">
        <title>Plant Genome Project.</title>
        <authorList>
            <person name="Zhang R.-G."/>
        </authorList>
    </citation>
    <scope>NUCLEOTIDE SEQUENCE [LARGE SCALE GENOMIC DNA]</scope>
    <source>
        <tissue evidence="2">Rhizome</tissue>
    </source>
</reference>
<dbReference type="Pfam" id="PF04910">
    <property type="entry name" value="Tcf25"/>
    <property type="match status" value="1"/>
</dbReference>
<name>A0A8J5HT92_ZINOF</name>
<feature type="region of interest" description="Disordered" evidence="1">
    <location>
        <begin position="1"/>
        <end position="110"/>
    </location>
</feature>
<feature type="compositionally biased region" description="Polar residues" evidence="1">
    <location>
        <begin position="42"/>
        <end position="52"/>
    </location>
</feature>
<feature type="compositionally biased region" description="Basic residues" evidence="1">
    <location>
        <begin position="93"/>
        <end position="103"/>
    </location>
</feature>
<evidence type="ECO:0000256" key="1">
    <source>
        <dbReference type="SAM" id="MobiDB-lite"/>
    </source>
</evidence>
<feature type="compositionally biased region" description="Basic and acidic residues" evidence="1">
    <location>
        <begin position="70"/>
        <end position="80"/>
    </location>
</feature>
<dbReference type="AlphaFoldDB" id="A0A8J5HT92"/>
<keyword evidence="3" id="KW-1185">Reference proteome</keyword>
<dbReference type="InterPro" id="IPR006994">
    <property type="entry name" value="TCF25/Rqc1"/>
</dbReference>
<evidence type="ECO:0008006" key="4">
    <source>
        <dbReference type="Google" id="ProtNLM"/>
    </source>
</evidence>
<gene>
    <name evidence="2" type="ORF">ZIOFF_008841</name>
</gene>
<accession>A0A8J5HT92</accession>
<dbReference type="Proteomes" id="UP000734854">
    <property type="component" value="Unassembled WGS sequence"/>
</dbReference>
<evidence type="ECO:0000313" key="3">
    <source>
        <dbReference type="Proteomes" id="UP000734854"/>
    </source>
</evidence>
<dbReference type="PANTHER" id="PTHR22684:SF0">
    <property type="entry name" value="RIBOSOME QUALITY CONTROL COMPLEX SUBUNIT TCF25"/>
    <property type="match status" value="1"/>
</dbReference>
<feature type="compositionally biased region" description="Acidic residues" evidence="1">
    <location>
        <begin position="29"/>
        <end position="41"/>
    </location>
</feature>
<dbReference type="OrthoDB" id="205993at2759"/>
<evidence type="ECO:0000313" key="2">
    <source>
        <dbReference type="EMBL" id="KAG6534933.1"/>
    </source>
</evidence>
<protein>
    <recommendedName>
        <fullName evidence="4">Transcription factor 25</fullName>
    </recommendedName>
</protein>
<dbReference type="GO" id="GO:1990112">
    <property type="term" value="C:RQC complex"/>
    <property type="evidence" value="ECO:0007669"/>
    <property type="project" value="TreeGrafter"/>
</dbReference>
<organism evidence="2 3">
    <name type="scientific">Zingiber officinale</name>
    <name type="common">Ginger</name>
    <name type="synonym">Amomum zingiber</name>
    <dbReference type="NCBI Taxonomy" id="94328"/>
    <lineage>
        <taxon>Eukaryota</taxon>
        <taxon>Viridiplantae</taxon>
        <taxon>Streptophyta</taxon>
        <taxon>Embryophyta</taxon>
        <taxon>Tracheophyta</taxon>
        <taxon>Spermatophyta</taxon>
        <taxon>Magnoliopsida</taxon>
        <taxon>Liliopsida</taxon>
        <taxon>Zingiberales</taxon>
        <taxon>Zingiberaceae</taxon>
        <taxon>Zingiber</taxon>
    </lineage>
</organism>
<sequence length="623" mass="71097">MSGRLLRRVLKERDEKTLAFPDPYTEASTVDDEDEDEDGDEQSNSTAATGRLTNPFDLLDGEEDDQLQDQSHDTVKEPTARKPAGTVLSSNQKSKKKKKKSKQSSKAEESIDSILEELSINTKASGNNSLRENANEVHYSGKKNGVPSILVVDPKFLKAENELRKIFGSKVVNSFENQRSVGSSRQVHGARRASYNFRKTFLATPLGHWPRWDNSLTMELLETKDGVQYFRYVHSPSYKFAQEAFEMAKAANDINAIGAVLAHNAYHIDALLTFAELFKYSGEHQTSSETIEKCLYALECAWHPLFTPLQGNCHLKYNHDTNKPLFLTLFSHMRNMDRRGCHRSALEVCKLLLSLDSDDPKGALFCIDYFSIRAQEYRWLEQFVEEYRCDNSLWLFPNFSYSLAVARLHLEHEDDASGDKATSTDLMKQALMLHPLVLQKLVAKAPMKEAVWTQILKHPFFGSAEAGSPSLEHLINIYVERSYILWRFPELQKLLKDAAFQVIESLKENNSEARDWDCVRKEAFSSEKNEYSHLMVSDFSDVIPTIPPEEIRDFMVGPPQLHEIQDAEREAIPVRVRAAPREIIGRNAAIVFLESLLPWADYGVDRNREPHDHDQNDHGQDQQ</sequence>
<comment type="caution">
    <text evidence="2">The sequence shown here is derived from an EMBL/GenBank/DDBJ whole genome shotgun (WGS) entry which is preliminary data.</text>
</comment>
<dbReference type="PANTHER" id="PTHR22684">
    <property type="entry name" value="NULP1-RELATED"/>
    <property type="match status" value="1"/>
</dbReference>
<proteinExistence type="predicted"/>